<accession>A0A7U9L1V4</accession>
<dbReference type="AlphaFoldDB" id="A0A7U9L1V4"/>
<keyword evidence="3" id="KW-0808">Transferase</keyword>
<dbReference type="EMBL" id="BHZC01000001">
    <property type="protein sequence ID" value="GCD39529.1"/>
    <property type="molecule type" value="Genomic_DNA"/>
</dbReference>
<proteinExistence type="predicted"/>
<keyword evidence="1" id="KW-0812">Transmembrane</keyword>
<dbReference type="GO" id="GO:0016301">
    <property type="term" value="F:kinase activity"/>
    <property type="evidence" value="ECO:0007669"/>
    <property type="project" value="UniProtKB-KW"/>
</dbReference>
<dbReference type="InterPro" id="IPR001206">
    <property type="entry name" value="Diacylglycerol_kinase_cat_dom"/>
</dbReference>
<dbReference type="SMART" id="SM00046">
    <property type="entry name" value="DAGKc"/>
    <property type="match status" value="1"/>
</dbReference>
<evidence type="ECO:0000313" key="3">
    <source>
        <dbReference type="EMBL" id="GCD39529.1"/>
    </source>
</evidence>
<keyword evidence="1" id="KW-1133">Transmembrane helix</keyword>
<reference evidence="3 4" key="1">
    <citation type="submission" date="2018-11" db="EMBL/GenBank/DDBJ databases">
        <title>Whole genome sequence of Streptomyces chrestomyceticus NBRC 13444(T).</title>
        <authorList>
            <person name="Komaki H."/>
            <person name="Tamura T."/>
        </authorList>
    </citation>
    <scope>NUCLEOTIDE SEQUENCE [LARGE SCALE GENOMIC DNA]</scope>
    <source>
        <strain evidence="3 4">NBRC 13444</strain>
    </source>
</reference>
<dbReference type="SUPFAM" id="SSF111331">
    <property type="entry name" value="NAD kinase/diacylglycerol kinase-like"/>
    <property type="match status" value="1"/>
</dbReference>
<organism evidence="3 4">
    <name type="scientific">Streptomyces chrestomyceticus JCM 4735</name>
    <dbReference type="NCBI Taxonomy" id="1306181"/>
    <lineage>
        <taxon>Bacteria</taxon>
        <taxon>Bacillati</taxon>
        <taxon>Actinomycetota</taxon>
        <taxon>Actinomycetes</taxon>
        <taxon>Kitasatosporales</taxon>
        <taxon>Streptomycetaceae</taxon>
        <taxon>Streptomyces</taxon>
    </lineage>
</organism>
<protein>
    <submittedName>
        <fullName evidence="3">Diacylglycerol kinase</fullName>
    </submittedName>
</protein>
<evidence type="ECO:0000313" key="4">
    <source>
        <dbReference type="Proteomes" id="UP000287830"/>
    </source>
</evidence>
<dbReference type="InterPro" id="IPR016064">
    <property type="entry name" value="NAD/diacylglycerol_kinase_sf"/>
</dbReference>
<name>A0A7U9L1V4_9ACTN</name>
<feature type="transmembrane region" description="Helical" evidence="1">
    <location>
        <begin position="73"/>
        <end position="92"/>
    </location>
</feature>
<sequence length="454" mass="47489">MEEGHSRDAVREPAGGAMARLLARCALLAAIGTLVLLAITEGGLLVVGAELLGVIVCAVGVWWFLAHRGTARLAGALVAVAAPVGVVLLYIQDGLWRTALVLGVCWGAALACGRAALRRSLPRSSGRAAPAHRPRRPVLIMNPKSGGGKVGRFTLVERAEELGAQVILLDPAVHSDAAELARQAVAEGADLLGVAGGDGTQALVAAVAAEHDLPFLVVCAGTRNHFAMDLGLDRSDPSRCLDALTGGEEIRVDLGDVSGRAFVNTVSFGVYADIVQRPEYRDAKAGTALDLMPGLLAREETRRIEARIDGTPLAPQQALLISNNPYASPDGLTGGDRRPRLDTGELGVLGIRVEDAAHAADLAVRGSQSTGLTVTTAHQVEVTSDAPEISVAVDGESLRLPPPVTCSLRAAALRILLPRDRPTDTAPVPPVTVRRLIDLALNRTTRAPRGRHRA</sequence>
<dbReference type="PROSITE" id="PS50146">
    <property type="entry name" value="DAGK"/>
    <property type="match status" value="1"/>
</dbReference>
<dbReference type="Gene3D" id="2.60.200.40">
    <property type="match status" value="1"/>
</dbReference>
<keyword evidence="3" id="KW-0418">Kinase</keyword>
<evidence type="ECO:0000256" key="1">
    <source>
        <dbReference type="SAM" id="Phobius"/>
    </source>
</evidence>
<gene>
    <name evidence="3" type="ORF">OEIGOIKO_07385</name>
</gene>
<dbReference type="Proteomes" id="UP000287830">
    <property type="component" value="Unassembled WGS sequence"/>
</dbReference>
<feature type="transmembrane region" description="Helical" evidence="1">
    <location>
        <begin position="21"/>
        <end position="39"/>
    </location>
</feature>
<dbReference type="Pfam" id="PF00781">
    <property type="entry name" value="DAGK_cat"/>
    <property type="match status" value="1"/>
</dbReference>
<feature type="transmembrane region" description="Helical" evidence="1">
    <location>
        <begin position="45"/>
        <end position="66"/>
    </location>
</feature>
<feature type="transmembrane region" description="Helical" evidence="1">
    <location>
        <begin position="98"/>
        <end position="117"/>
    </location>
</feature>
<evidence type="ECO:0000259" key="2">
    <source>
        <dbReference type="PROSITE" id="PS50146"/>
    </source>
</evidence>
<dbReference type="Gene3D" id="3.40.50.10330">
    <property type="entry name" value="Probable inorganic polyphosphate/atp-NAD kinase, domain 1"/>
    <property type="match status" value="1"/>
</dbReference>
<keyword evidence="1" id="KW-0472">Membrane</keyword>
<dbReference type="InterPro" id="IPR017438">
    <property type="entry name" value="ATP-NAD_kinase_N"/>
</dbReference>
<feature type="domain" description="DAGKc" evidence="2">
    <location>
        <begin position="132"/>
        <end position="261"/>
    </location>
</feature>
<comment type="caution">
    <text evidence="3">The sequence shown here is derived from an EMBL/GenBank/DDBJ whole genome shotgun (WGS) entry which is preliminary data.</text>
</comment>